<dbReference type="InterPro" id="IPR031309">
    <property type="entry name" value="Ribosomal_uL5_C"/>
</dbReference>
<dbReference type="GO" id="GO:0000049">
    <property type="term" value="F:tRNA binding"/>
    <property type="evidence" value="ECO:0007669"/>
    <property type="project" value="UniProtKB-UniRule"/>
</dbReference>
<feature type="domain" description="Large ribosomal subunit protein uL5 C-terminal" evidence="8">
    <location>
        <begin position="87"/>
        <end position="179"/>
    </location>
</feature>
<dbReference type="GO" id="GO:1990904">
    <property type="term" value="C:ribonucleoprotein complex"/>
    <property type="evidence" value="ECO:0007669"/>
    <property type="project" value="UniProtKB-KW"/>
</dbReference>
<evidence type="ECO:0000313" key="9">
    <source>
        <dbReference type="EMBL" id="GAF02619.1"/>
    </source>
</evidence>
<dbReference type="eggNOG" id="COG0094">
    <property type="taxonomic scope" value="Bacteria"/>
</dbReference>
<feature type="domain" description="Large ribosomal subunit protein uL5 N-terminal" evidence="7">
    <location>
        <begin position="27"/>
        <end position="83"/>
    </location>
</feature>
<dbReference type="InterPro" id="IPR022803">
    <property type="entry name" value="Ribosomal_uL5_dom_sf"/>
</dbReference>
<dbReference type="AlphaFoldDB" id="W7YJW0"/>
<dbReference type="Gene3D" id="3.30.1440.10">
    <property type="match status" value="1"/>
</dbReference>
<reference evidence="9 10" key="1">
    <citation type="journal article" date="2014" name="Genome Announc.">
        <title>Draft Genome Sequence of Cytophaga fermentans JCM 21142T, a Facultative Anaerobe Isolated from Marine Mud.</title>
        <authorList>
            <person name="Starns D."/>
            <person name="Oshima K."/>
            <person name="Suda W."/>
            <person name="Iino T."/>
            <person name="Yuki M."/>
            <person name="Inoue J."/>
            <person name="Kitamura K."/>
            <person name="Iida T."/>
            <person name="Darby A."/>
            <person name="Hattori M."/>
            <person name="Ohkuma M."/>
        </authorList>
    </citation>
    <scope>NUCLEOTIDE SEQUENCE [LARGE SCALE GENOMIC DNA]</scope>
    <source>
        <strain evidence="9 10">JCM 21142</strain>
    </source>
</reference>
<comment type="caution">
    <text evidence="9">The sequence shown here is derived from an EMBL/GenBank/DDBJ whole genome shotgun (WGS) entry which is preliminary data.</text>
</comment>
<name>W7YJW0_9BACT</name>
<dbReference type="InterPro" id="IPR020930">
    <property type="entry name" value="Ribosomal_uL5_bac-type"/>
</dbReference>
<evidence type="ECO:0000256" key="2">
    <source>
        <dbReference type="ARBA" id="ARBA00022980"/>
    </source>
</evidence>
<evidence type="ECO:0000256" key="6">
    <source>
        <dbReference type="RuleBase" id="RU003930"/>
    </source>
</evidence>
<dbReference type="GO" id="GO:0006412">
    <property type="term" value="P:translation"/>
    <property type="evidence" value="ECO:0007669"/>
    <property type="project" value="UniProtKB-UniRule"/>
</dbReference>
<comment type="subunit">
    <text evidence="5">Part of the 50S ribosomal subunit; part of the 5S rRNA/L5/L18/L25 subcomplex. Contacts the 5S rRNA and the P site tRNA. Forms a bridge to the 30S subunit in the 70S ribosome.</text>
</comment>
<dbReference type="Proteomes" id="UP000019402">
    <property type="component" value="Unassembled WGS sequence"/>
</dbReference>
<dbReference type="PANTHER" id="PTHR11994">
    <property type="entry name" value="60S RIBOSOMAL PROTEIN L11-RELATED"/>
    <property type="match status" value="1"/>
</dbReference>
<dbReference type="EMBL" id="BAMD01000011">
    <property type="protein sequence ID" value="GAF02619.1"/>
    <property type="molecule type" value="Genomic_DNA"/>
</dbReference>
<dbReference type="FunFam" id="3.30.1440.10:FF:000001">
    <property type="entry name" value="50S ribosomal protein L5"/>
    <property type="match status" value="1"/>
</dbReference>
<dbReference type="InterPro" id="IPR031310">
    <property type="entry name" value="Ribosomal_uL5_N"/>
</dbReference>
<dbReference type="RefSeq" id="WP_027472444.1">
    <property type="nucleotide sequence ID" value="NZ_BAMD01000011.1"/>
</dbReference>
<evidence type="ECO:0000256" key="1">
    <source>
        <dbReference type="ARBA" id="ARBA00008553"/>
    </source>
</evidence>
<dbReference type="GO" id="GO:0003735">
    <property type="term" value="F:structural constituent of ribosome"/>
    <property type="evidence" value="ECO:0007669"/>
    <property type="project" value="InterPro"/>
</dbReference>
<evidence type="ECO:0000259" key="7">
    <source>
        <dbReference type="Pfam" id="PF00281"/>
    </source>
</evidence>
<dbReference type="Pfam" id="PF00673">
    <property type="entry name" value="Ribosomal_L5_C"/>
    <property type="match status" value="1"/>
</dbReference>
<keyword evidence="10" id="KW-1185">Reference proteome</keyword>
<evidence type="ECO:0000256" key="4">
    <source>
        <dbReference type="ARBA" id="ARBA00035245"/>
    </source>
</evidence>
<sequence length="183" mass="20693">MSYTPSLKTMYKEQVIPALMKEFEYKSVMQVPKLEKIVINQGIGQAVADKKMVDIAIKELSAITGQKAVPCLSKKDVSNFKLRKKMPIGVRVTLRKNNMYEFLERLIRISLPSIRDFKGVNSKLDGRGNYTLGIEEQIIFPEINIDEVSKILGMNITFVTSGNTDEEAFALLKAFGLPFKNKK</sequence>
<evidence type="ECO:0000313" key="10">
    <source>
        <dbReference type="Proteomes" id="UP000019402"/>
    </source>
</evidence>
<dbReference type="NCBIfam" id="NF000585">
    <property type="entry name" value="PRK00010.1"/>
    <property type="match status" value="1"/>
</dbReference>
<dbReference type="GO" id="GO:0019843">
    <property type="term" value="F:rRNA binding"/>
    <property type="evidence" value="ECO:0007669"/>
    <property type="project" value="UniProtKB-UniRule"/>
</dbReference>
<evidence type="ECO:0000259" key="8">
    <source>
        <dbReference type="Pfam" id="PF00673"/>
    </source>
</evidence>
<dbReference type="HAMAP" id="MF_01333_B">
    <property type="entry name" value="Ribosomal_uL5_B"/>
    <property type="match status" value="1"/>
</dbReference>
<keyword evidence="5" id="KW-0694">RNA-binding</keyword>
<dbReference type="PIRSF" id="PIRSF002161">
    <property type="entry name" value="Ribosomal_L5"/>
    <property type="match status" value="1"/>
</dbReference>
<keyword evidence="2 5" id="KW-0689">Ribosomal protein</keyword>
<comment type="similarity">
    <text evidence="1 5 6">Belongs to the universal ribosomal protein uL5 family.</text>
</comment>
<comment type="function">
    <text evidence="5">This is 1 of the proteins that bind and probably mediate the attachment of the 5S RNA into the large ribosomal subunit, where it forms part of the central protuberance. In the 70S ribosome it contacts protein S13 of the 30S subunit (bridge B1b), connecting the 2 subunits; this bridge is implicated in subunit movement. Contacts the P site tRNA; the 5S rRNA and some of its associated proteins might help stabilize positioning of ribosome-bound tRNAs.</text>
</comment>
<keyword evidence="5" id="KW-0820">tRNA-binding</keyword>
<proteinExistence type="inferred from homology"/>
<dbReference type="Pfam" id="PF00281">
    <property type="entry name" value="Ribosomal_L5"/>
    <property type="match status" value="1"/>
</dbReference>
<protein>
    <recommendedName>
        <fullName evidence="4 5">Large ribosomal subunit protein uL5</fullName>
    </recommendedName>
</protein>
<evidence type="ECO:0000256" key="3">
    <source>
        <dbReference type="ARBA" id="ARBA00023274"/>
    </source>
</evidence>
<dbReference type="SUPFAM" id="SSF55282">
    <property type="entry name" value="RL5-like"/>
    <property type="match status" value="1"/>
</dbReference>
<dbReference type="STRING" id="869213.GCA_000517085_02957"/>
<evidence type="ECO:0000256" key="5">
    <source>
        <dbReference type="HAMAP-Rule" id="MF_01333"/>
    </source>
</evidence>
<dbReference type="OrthoDB" id="9806626at2"/>
<gene>
    <name evidence="5" type="primary">rplE</name>
    <name evidence="9" type="ORF">JCM21142_31258</name>
</gene>
<keyword evidence="3 5" id="KW-0687">Ribonucleoprotein</keyword>
<accession>W7YJW0</accession>
<dbReference type="GO" id="GO:0005840">
    <property type="term" value="C:ribosome"/>
    <property type="evidence" value="ECO:0007669"/>
    <property type="project" value="UniProtKB-KW"/>
</dbReference>
<keyword evidence="5" id="KW-0699">rRNA-binding</keyword>
<dbReference type="InterPro" id="IPR002132">
    <property type="entry name" value="Ribosomal_uL5"/>
</dbReference>
<organism evidence="9 10">
    <name type="scientific">Saccharicrinis fermentans DSM 9555 = JCM 21142</name>
    <dbReference type="NCBI Taxonomy" id="869213"/>
    <lineage>
        <taxon>Bacteria</taxon>
        <taxon>Pseudomonadati</taxon>
        <taxon>Bacteroidota</taxon>
        <taxon>Bacteroidia</taxon>
        <taxon>Marinilabiliales</taxon>
        <taxon>Marinilabiliaceae</taxon>
        <taxon>Saccharicrinis</taxon>
    </lineage>
</organism>